<dbReference type="PANTHER" id="PTHR14969">
    <property type="entry name" value="SPHINGOSINE-1-PHOSPHATE PHOSPHOHYDROLASE"/>
    <property type="match status" value="1"/>
</dbReference>
<organism evidence="3 4">
    <name type="scientific">Chitinophaga horti</name>
    <dbReference type="NCBI Taxonomy" id="2920382"/>
    <lineage>
        <taxon>Bacteria</taxon>
        <taxon>Pseudomonadati</taxon>
        <taxon>Bacteroidota</taxon>
        <taxon>Chitinophagia</taxon>
        <taxon>Chitinophagales</taxon>
        <taxon>Chitinophagaceae</taxon>
        <taxon>Chitinophaga</taxon>
    </lineage>
</organism>
<evidence type="ECO:0000313" key="3">
    <source>
        <dbReference type="EMBL" id="UYQ93349.1"/>
    </source>
</evidence>
<feature type="transmembrane region" description="Helical" evidence="1">
    <location>
        <begin position="152"/>
        <end position="173"/>
    </location>
</feature>
<reference evidence="3" key="1">
    <citation type="submission" date="2022-10" db="EMBL/GenBank/DDBJ databases">
        <title>Chitinophaga sp. nov., isolated from soil.</title>
        <authorList>
            <person name="Jeon C.O."/>
        </authorList>
    </citation>
    <scope>NUCLEOTIDE SEQUENCE</scope>
    <source>
        <strain evidence="3">R8</strain>
    </source>
</reference>
<sequence length="199" mass="22348">MFFTKEELFIGINQVHAPFADHFFSWITWLGDGWAFGVMLAVLLAMRKYRLFLMGGITLLLVALFVQVLKHKLGAPRPMAYFTDTSIIHTVEWVRVHKSLSFPSGHTATAFAMCCFLAMTLRNKTASLCLFVVALVAGWSRIYLAQHFFEDVYIGSMIGTFSCMLVLFAFHLMKGRTPRSGRLRETEPAIPAQGIGAMA</sequence>
<keyword evidence="1" id="KW-0472">Membrane</keyword>
<accession>A0ABY6J0Z9</accession>
<dbReference type="SUPFAM" id="SSF48317">
    <property type="entry name" value="Acid phosphatase/Vanadium-dependent haloperoxidase"/>
    <property type="match status" value="1"/>
</dbReference>
<keyword evidence="4" id="KW-1185">Reference proteome</keyword>
<dbReference type="InterPro" id="IPR036938">
    <property type="entry name" value="PAP2/HPO_sf"/>
</dbReference>
<proteinExistence type="predicted"/>
<keyword evidence="1" id="KW-1133">Transmembrane helix</keyword>
<feature type="transmembrane region" description="Helical" evidence="1">
    <location>
        <begin position="100"/>
        <end position="121"/>
    </location>
</feature>
<name>A0ABY6J0Z9_9BACT</name>
<feature type="transmembrane region" description="Helical" evidence="1">
    <location>
        <begin position="128"/>
        <end position="146"/>
    </location>
</feature>
<dbReference type="Gene3D" id="1.20.144.10">
    <property type="entry name" value="Phosphatidic acid phosphatase type 2/haloperoxidase"/>
    <property type="match status" value="1"/>
</dbReference>
<protein>
    <submittedName>
        <fullName evidence="3">Phosphatase PAP2 family protein</fullName>
    </submittedName>
</protein>
<dbReference type="PANTHER" id="PTHR14969:SF13">
    <property type="entry name" value="AT30094P"/>
    <property type="match status" value="1"/>
</dbReference>
<evidence type="ECO:0000256" key="1">
    <source>
        <dbReference type="SAM" id="Phobius"/>
    </source>
</evidence>
<evidence type="ECO:0000259" key="2">
    <source>
        <dbReference type="SMART" id="SM00014"/>
    </source>
</evidence>
<dbReference type="Pfam" id="PF01569">
    <property type="entry name" value="PAP2"/>
    <property type="match status" value="1"/>
</dbReference>
<dbReference type="Proteomes" id="UP001162741">
    <property type="component" value="Chromosome"/>
</dbReference>
<feature type="domain" description="Phosphatidic acid phosphatase type 2/haloperoxidase" evidence="2">
    <location>
        <begin position="49"/>
        <end position="167"/>
    </location>
</feature>
<dbReference type="RefSeq" id="WP_264281446.1">
    <property type="nucleotide sequence ID" value="NZ_CP107006.1"/>
</dbReference>
<dbReference type="EMBL" id="CP107006">
    <property type="protein sequence ID" value="UYQ93349.1"/>
    <property type="molecule type" value="Genomic_DNA"/>
</dbReference>
<gene>
    <name evidence="3" type="ORF">MKQ68_25020</name>
</gene>
<dbReference type="InterPro" id="IPR000326">
    <property type="entry name" value="PAP2/HPO"/>
</dbReference>
<feature type="transmembrane region" description="Helical" evidence="1">
    <location>
        <begin position="51"/>
        <end position="69"/>
    </location>
</feature>
<dbReference type="SMART" id="SM00014">
    <property type="entry name" value="acidPPc"/>
    <property type="match status" value="1"/>
</dbReference>
<keyword evidence="1" id="KW-0812">Transmembrane</keyword>
<evidence type="ECO:0000313" key="4">
    <source>
        <dbReference type="Proteomes" id="UP001162741"/>
    </source>
</evidence>
<feature type="transmembrane region" description="Helical" evidence="1">
    <location>
        <begin position="23"/>
        <end position="44"/>
    </location>
</feature>